<dbReference type="AlphaFoldDB" id="A0A537KNU5"/>
<evidence type="ECO:0000313" key="1">
    <source>
        <dbReference type="EMBL" id="TMI97414.1"/>
    </source>
</evidence>
<reference evidence="1 2" key="1">
    <citation type="journal article" date="2019" name="Nat. Microbiol.">
        <title>Mediterranean grassland soil C-N compound turnover is dependent on rainfall and depth, and is mediated by genomically divergent microorganisms.</title>
        <authorList>
            <person name="Diamond S."/>
            <person name="Andeer P.F."/>
            <person name="Li Z."/>
            <person name="Crits-Christoph A."/>
            <person name="Burstein D."/>
            <person name="Anantharaman K."/>
            <person name="Lane K.R."/>
            <person name="Thomas B.C."/>
            <person name="Pan C."/>
            <person name="Northen T.R."/>
            <person name="Banfield J.F."/>
        </authorList>
    </citation>
    <scope>NUCLEOTIDE SEQUENCE [LARGE SCALE GENOMIC DNA]</scope>
    <source>
        <strain evidence="1">NP_4</strain>
    </source>
</reference>
<organism evidence="1 2">
    <name type="scientific">Candidatus Segetimicrobium genomatis</name>
    <dbReference type="NCBI Taxonomy" id="2569760"/>
    <lineage>
        <taxon>Bacteria</taxon>
        <taxon>Bacillati</taxon>
        <taxon>Candidatus Sysuimicrobiota</taxon>
        <taxon>Candidatus Sysuimicrobiia</taxon>
        <taxon>Candidatus Sysuimicrobiales</taxon>
        <taxon>Candidatus Segetimicrobiaceae</taxon>
        <taxon>Candidatus Segetimicrobium</taxon>
    </lineage>
</organism>
<evidence type="ECO:0008006" key="3">
    <source>
        <dbReference type="Google" id="ProtNLM"/>
    </source>
</evidence>
<dbReference type="EMBL" id="VBAL01000209">
    <property type="protein sequence ID" value="TMI97414.1"/>
    <property type="molecule type" value="Genomic_DNA"/>
</dbReference>
<proteinExistence type="predicted"/>
<name>A0A537KNU5_9BACT</name>
<gene>
    <name evidence="1" type="ORF">E6H01_13215</name>
</gene>
<protein>
    <recommendedName>
        <fullName evidence="3">Flagellar hook-associated protein 1</fullName>
    </recommendedName>
</protein>
<comment type="caution">
    <text evidence="1">The sequence shown here is derived from an EMBL/GenBank/DDBJ whole genome shotgun (WGS) entry which is preliminary data.</text>
</comment>
<evidence type="ECO:0000313" key="2">
    <source>
        <dbReference type="Proteomes" id="UP000319353"/>
    </source>
</evidence>
<accession>A0A537KNU5</accession>
<dbReference type="Proteomes" id="UP000319353">
    <property type="component" value="Unassembled WGS sequence"/>
</dbReference>
<sequence>MKLLAGLQGDLNTAVDMINRIELVRGQLQDLRSVLPADIRAGVDSLEKKFSGVEGNLLDLRLTGRGQDDVRWPTMLAGQIGYLAQGIASSDFAPTTQQTEVFQLLEGRLKTVGTQLDGLLNQDLAQFNALLKQRNIGNVVPDRRTAV</sequence>